<feature type="transmembrane region" description="Helical" evidence="2">
    <location>
        <begin position="20"/>
        <end position="39"/>
    </location>
</feature>
<dbReference type="EMBL" id="MN740520">
    <property type="protein sequence ID" value="QHU30860.1"/>
    <property type="molecule type" value="Genomic_DNA"/>
</dbReference>
<accession>A0A6C0LKH5</accession>
<evidence type="ECO:0000256" key="1">
    <source>
        <dbReference type="SAM" id="MobiDB-lite"/>
    </source>
</evidence>
<proteinExistence type="predicted"/>
<protein>
    <submittedName>
        <fullName evidence="3">Uncharacterized protein</fullName>
    </submittedName>
</protein>
<organism evidence="3">
    <name type="scientific">viral metagenome</name>
    <dbReference type="NCBI Taxonomy" id="1070528"/>
    <lineage>
        <taxon>unclassified sequences</taxon>
        <taxon>metagenomes</taxon>
        <taxon>organismal metagenomes</taxon>
    </lineage>
</organism>
<evidence type="ECO:0000313" key="3">
    <source>
        <dbReference type="EMBL" id="QHU30860.1"/>
    </source>
</evidence>
<reference evidence="3" key="1">
    <citation type="journal article" date="2020" name="Nature">
        <title>Giant virus diversity and host interactions through global metagenomics.</title>
        <authorList>
            <person name="Schulz F."/>
            <person name="Roux S."/>
            <person name="Paez-Espino D."/>
            <person name="Jungbluth S."/>
            <person name="Walsh D.A."/>
            <person name="Denef V.J."/>
            <person name="McMahon K.D."/>
            <person name="Konstantinidis K.T."/>
            <person name="Eloe-Fadrosh E.A."/>
            <person name="Kyrpides N.C."/>
            <person name="Woyke T."/>
        </authorList>
    </citation>
    <scope>NUCLEOTIDE SEQUENCE</scope>
    <source>
        <strain evidence="3">GVMAG-M-3300027892-73</strain>
    </source>
</reference>
<evidence type="ECO:0000256" key="2">
    <source>
        <dbReference type="SAM" id="Phobius"/>
    </source>
</evidence>
<keyword evidence="2" id="KW-0472">Membrane</keyword>
<keyword evidence="2" id="KW-1133">Transmembrane helix</keyword>
<sequence length="102" mass="11749">MLKYNYNNKYKKYNMSQQSWIVLSTLILGLVTGGGIMLYHNQSHAEDDENNPADDSLDDVTDETDEDSLDEDKKVHKKVLKAKSIKSKKQAKKTHGTTKRRY</sequence>
<name>A0A6C0LKH5_9ZZZZ</name>
<keyword evidence="2" id="KW-0812">Transmembrane</keyword>
<feature type="region of interest" description="Disordered" evidence="1">
    <location>
        <begin position="43"/>
        <end position="102"/>
    </location>
</feature>
<dbReference type="AlphaFoldDB" id="A0A6C0LKH5"/>
<feature type="compositionally biased region" description="Acidic residues" evidence="1">
    <location>
        <begin position="46"/>
        <end position="70"/>
    </location>
</feature>
<feature type="compositionally biased region" description="Basic residues" evidence="1">
    <location>
        <begin position="75"/>
        <end position="102"/>
    </location>
</feature>